<dbReference type="SUPFAM" id="SSF56954">
    <property type="entry name" value="Outer membrane efflux proteins (OEP)"/>
    <property type="match status" value="1"/>
</dbReference>
<dbReference type="PANTHER" id="PTHR30026:SF21">
    <property type="entry name" value="SLR1270 PROTEIN"/>
    <property type="match status" value="1"/>
</dbReference>
<comment type="caution">
    <text evidence="6">The sequence shown here is derived from an EMBL/GenBank/DDBJ whole genome shotgun (WGS) entry which is preliminary data.</text>
</comment>
<keyword evidence="5" id="KW-0998">Cell outer membrane</keyword>
<reference evidence="6" key="1">
    <citation type="journal article" date="2020" name="mSystems">
        <title>Genome- and Community-Level Interaction Insights into Carbon Utilization and Element Cycling Functions of Hydrothermarchaeota in Hydrothermal Sediment.</title>
        <authorList>
            <person name="Zhou Z."/>
            <person name="Liu Y."/>
            <person name="Xu W."/>
            <person name="Pan J."/>
            <person name="Luo Z.H."/>
            <person name="Li M."/>
        </authorList>
    </citation>
    <scope>NUCLEOTIDE SEQUENCE [LARGE SCALE GENOMIC DNA]</scope>
    <source>
        <strain evidence="6">SpSt-769</strain>
    </source>
</reference>
<organism evidence="6">
    <name type="scientific">Desulfomonile tiedjei</name>
    <dbReference type="NCBI Taxonomy" id="2358"/>
    <lineage>
        <taxon>Bacteria</taxon>
        <taxon>Pseudomonadati</taxon>
        <taxon>Thermodesulfobacteriota</taxon>
        <taxon>Desulfomonilia</taxon>
        <taxon>Desulfomonilales</taxon>
        <taxon>Desulfomonilaceae</taxon>
        <taxon>Desulfomonile</taxon>
    </lineage>
</organism>
<accession>A0A7C4ESW2</accession>
<evidence type="ECO:0000256" key="2">
    <source>
        <dbReference type="ARBA" id="ARBA00022452"/>
    </source>
</evidence>
<name>A0A7C4ESW2_9BACT</name>
<gene>
    <name evidence="6" type="ORF">ENV54_03015</name>
</gene>
<evidence type="ECO:0000313" key="6">
    <source>
        <dbReference type="EMBL" id="HGH60252.1"/>
    </source>
</evidence>
<dbReference type="EMBL" id="DTGT01000097">
    <property type="protein sequence ID" value="HGH60252.1"/>
    <property type="molecule type" value="Genomic_DNA"/>
</dbReference>
<evidence type="ECO:0000256" key="5">
    <source>
        <dbReference type="ARBA" id="ARBA00023237"/>
    </source>
</evidence>
<dbReference type="PROSITE" id="PS51257">
    <property type="entry name" value="PROKAR_LIPOPROTEIN"/>
    <property type="match status" value="1"/>
</dbReference>
<dbReference type="GO" id="GO:0015562">
    <property type="term" value="F:efflux transmembrane transporter activity"/>
    <property type="evidence" value="ECO:0007669"/>
    <property type="project" value="InterPro"/>
</dbReference>
<dbReference type="PANTHER" id="PTHR30026">
    <property type="entry name" value="OUTER MEMBRANE PROTEIN TOLC"/>
    <property type="match status" value="1"/>
</dbReference>
<keyword evidence="3" id="KW-0812">Transmembrane</keyword>
<dbReference type="InterPro" id="IPR051906">
    <property type="entry name" value="TolC-like"/>
</dbReference>
<evidence type="ECO:0000256" key="1">
    <source>
        <dbReference type="ARBA" id="ARBA00004442"/>
    </source>
</evidence>
<evidence type="ECO:0000256" key="4">
    <source>
        <dbReference type="ARBA" id="ARBA00023136"/>
    </source>
</evidence>
<sequence length="480" mass="53310">MNRGQRIGRNLSFLILSGAFLTLTSCAGFLGGGMDIAAFSRAAAEQTYTQALSSGVGSERKEDSGSLNLPKCREIALANNLSLHMAKLEEINRSHISMADWSKMLPHVILAAKFDQGDNVLFSDLPGDAYWSEFYARSAWRVFLEARWSPTDVALAYYTARNASNRALQSVYEKARLGQKIVEGVEVSFFRLLTVQECLPLAKTLVSLRSDITNRMDRLVRERLVSQDDYEKALNDEMRAQYLDAELKVELERQASALATYMGRSRRAAGEPLFLAVKGSLSCPEADEAPRDPELTALRNRPEIVALGLKQQESSNEFRKSVLKNFPRLSLFWRYLKEPYHDHRRRDGQQAGLLLYVDLVDSLSQIKETQISSNQRLRSQLELSAITLAVASQAGVAAKKFQIAREKAALRAKAAVAAERVMRAAEQRAQGSNLSEIAQIKARAELTGEKIELLKALGDANVCLAELRSALGVNYAAPLH</sequence>
<dbReference type="AlphaFoldDB" id="A0A7C4ESW2"/>
<comment type="subcellular location">
    <subcellularLocation>
        <location evidence="1">Cell outer membrane</location>
    </subcellularLocation>
</comment>
<dbReference type="GO" id="GO:0009279">
    <property type="term" value="C:cell outer membrane"/>
    <property type="evidence" value="ECO:0007669"/>
    <property type="project" value="UniProtKB-SubCell"/>
</dbReference>
<keyword evidence="4" id="KW-0472">Membrane</keyword>
<dbReference type="GO" id="GO:0015288">
    <property type="term" value="F:porin activity"/>
    <property type="evidence" value="ECO:0007669"/>
    <property type="project" value="TreeGrafter"/>
</dbReference>
<evidence type="ECO:0000256" key="3">
    <source>
        <dbReference type="ARBA" id="ARBA00022692"/>
    </source>
</evidence>
<keyword evidence="2" id="KW-1134">Transmembrane beta strand</keyword>
<proteinExistence type="predicted"/>
<dbReference type="Gene3D" id="1.20.1600.10">
    <property type="entry name" value="Outer membrane efflux proteins (OEP)"/>
    <property type="match status" value="1"/>
</dbReference>
<protein>
    <submittedName>
        <fullName evidence="6">TolC family protein</fullName>
    </submittedName>
</protein>
<dbReference type="GO" id="GO:1990281">
    <property type="term" value="C:efflux pump complex"/>
    <property type="evidence" value="ECO:0007669"/>
    <property type="project" value="TreeGrafter"/>
</dbReference>